<keyword evidence="1" id="KW-0175">Coiled coil</keyword>
<feature type="signal peptide" evidence="2">
    <location>
        <begin position="1"/>
        <end position="24"/>
    </location>
</feature>
<keyword evidence="2" id="KW-0732">Signal</keyword>
<dbReference type="Pfam" id="PF01547">
    <property type="entry name" value="SBP_bac_1"/>
    <property type="match status" value="1"/>
</dbReference>
<dbReference type="InterPro" id="IPR006059">
    <property type="entry name" value="SBP"/>
</dbReference>
<gene>
    <name evidence="3" type="ORF">D7M11_10695</name>
</gene>
<dbReference type="PANTHER" id="PTHR43649:SF12">
    <property type="entry name" value="DIACETYLCHITOBIOSE BINDING PROTEIN DASA"/>
    <property type="match status" value="1"/>
</dbReference>
<evidence type="ECO:0000256" key="1">
    <source>
        <dbReference type="SAM" id="Coils"/>
    </source>
</evidence>
<dbReference type="Gene3D" id="3.40.190.10">
    <property type="entry name" value="Periplasmic binding protein-like II"/>
    <property type="match status" value="1"/>
</dbReference>
<dbReference type="AlphaFoldDB" id="A0A3B0CKC2"/>
<sequence>MKRNMGKTFVWKAALSLFVATGLAGCGQEPKKLAEAGPAVEAVEPIKSEPVTLKILLYQPLSDEEFNTLLVEPLKKKHPNITLEKMNSSVENAVASGNIPDLLVHWNGGAGVFMQLGILGDISDLVKKHKVDLNRFEPATLETIKAVAGGGDLYGLPYSMQFNALYYNKDLFNKFGVPYPKDGMTWDETAELAKKLTRMEGDVQYRGLSYENIHRLAFPLSPDYVDGKTDRANVNNELWRKVFELGNRISSIPGNSPTTSHDDFIKKQNVAMYGSINLFYALKDAVKNGFNLGIAQYPSFKDKPNVFGMVDAHYMFISKQSKHRDAAMQVLTTLTSDEVQIESARKFIRSSPLLNPETKKQFGADADYLKDVSLQSIFKSKAAPAPALSKYNKDAGNIVQKKFEEYNKGVKDLNTALREADEEINKKIAELK</sequence>
<evidence type="ECO:0000313" key="3">
    <source>
        <dbReference type="EMBL" id="RKN84984.1"/>
    </source>
</evidence>
<dbReference type="RefSeq" id="WP_120747189.1">
    <property type="nucleotide sequence ID" value="NZ_RBAH01000006.1"/>
</dbReference>
<dbReference type="PANTHER" id="PTHR43649">
    <property type="entry name" value="ARABINOSE-BINDING PROTEIN-RELATED"/>
    <property type="match status" value="1"/>
</dbReference>
<reference evidence="3 4" key="1">
    <citation type="journal article" date="2007" name="Int. J. Syst. Evol. Microbiol.">
        <title>Paenibacillus ginsengarvi sp. nov., isolated from soil from ginseng cultivation.</title>
        <authorList>
            <person name="Yoon M.H."/>
            <person name="Ten L.N."/>
            <person name="Im W.T."/>
        </authorList>
    </citation>
    <scope>NUCLEOTIDE SEQUENCE [LARGE SCALE GENOMIC DNA]</scope>
    <source>
        <strain evidence="3 4">KCTC 13059</strain>
    </source>
</reference>
<name>A0A3B0CKC2_9BACL</name>
<accession>A0A3B0CKC2</accession>
<evidence type="ECO:0000256" key="2">
    <source>
        <dbReference type="SAM" id="SignalP"/>
    </source>
</evidence>
<protein>
    <submittedName>
        <fullName evidence="3">Extracellular solute-binding protein</fullName>
    </submittedName>
</protein>
<organism evidence="3 4">
    <name type="scientific">Paenibacillus ginsengarvi</name>
    <dbReference type="NCBI Taxonomy" id="400777"/>
    <lineage>
        <taxon>Bacteria</taxon>
        <taxon>Bacillati</taxon>
        <taxon>Bacillota</taxon>
        <taxon>Bacilli</taxon>
        <taxon>Bacillales</taxon>
        <taxon>Paenibacillaceae</taxon>
        <taxon>Paenibacillus</taxon>
    </lineage>
</organism>
<feature type="chain" id="PRO_5038842047" evidence="2">
    <location>
        <begin position="25"/>
        <end position="432"/>
    </location>
</feature>
<dbReference type="SUPFAM" id="SSF53850">
    <property type="entry name" value="Periplasmic binding protein-like II"/>
    <property type="match status" value="1"/>
</dbReference>
<feature type="coiled-coil region" evidence="1">
    <location>
        <begin position="403"/>
        <end position="430"/>
    </location>
</feature>
<dbReference type="InterPro" id="IPR050490">
    <property type="entry name" value="Bact_solute-bd_prot1"/>
</dbReference>
<keyword evidence="4" id="KW-1185">Reference proteome</keyword>
<dbReference type="EMBL" id="RBAH01000006">
    <property type="protein sequence ID" value="RKN84984.1"/>
    <property type="molecule type" value="Genomic_DNA"/>
</dbReference>
<proteinExistence type="predicted"/>
<comment type="caution">
    <text evidence="3">The sequence shown here is derived from an EMBL/GenBank/DDBJ whole genome shotgun (WGS) entry which is preliminary data.</text>
</comment>
<evidence type="ECO:0000313" key="4">
    <source>
        <dbReference type="Proteomes" id="UP000282311"/>
    </source>
</evidence>
<dbReference type="PROSITE" id="PS51257">
    <property type="entry name" value="PROKAR_LIPOPROTEIN"/>
    <property type="match status" value="1"/>
</dbReference>
<dbReference type="OrthoDB" id="9782846at2"/>
<dbReference type="Proteomes" id="UP000282311">
    <property type="component" value="Unassembled WGS sequence"/>
</dbReference>